<dbReference type="Pfam" id="PF00291">
    <property type="entry name" value="PALP"/>
    <property type="match status" value="1"/>
</dbReference>
<feature type="domain" description="ACT-like" evidence="13">
    <location>
        <begin position="328"/>
        <end position="399"/>
    </location>
</feature>
<dbReference type="InterPro" id="IPR038110">
    <property type="entry name" value="TD_ACT-like_sf"/>
</dbReference>
<evidence type="ECO:0000256" key="6">
    <source>
        <dbReference type="ARBA" id="ARBA00022624"/>
    </source>
</evidence>
<dbReference type="Gene3D" id="3.40.50.1100">
    <property type="match status" value="2"/>
</dbReference>
<dbReference type="Pfam" id="PF00585">
    <property type="entry name" value="Thr_dehydrat_C"/>
    <property type="match status" value="2"/>
</dbReference>
<evidence type="ECO:0000256" key="8">
    <source>
        <dbReference type="ARBA" id="ARBA00022898"/>
    </source>
</evidence>
<dbReference type="CDD" id="cd04907">
    <property type="entry name" value="ACT_ThrD-I_2"/>
    <property type="match status" value="1"/>
</dbReference>
<dbReference type="GO" id="GO:0006567">
    <property type="term" value="P:L-threonine catabolic process"/>
    <property type="evidence" value="ECO:0007669"/>
    <property type="project" value="TreeGrafter"/>
</dbReference>
<dbReference type="EC" id="4.3.1.19" evidence="12"/>
<evidence type="ECO:0000313" key="15">
    <source>
        <dbReference type="Proteomes" id="UP000030491"/>
    </source>
</evidence>
<gene>
    <name evidence="12" type="primary">ilvA</name>
    <name evidence="14" type="ORF">EU93_1568</name>
</gene>
<dbReference type="GO" id="GO:0030170">
    <property type="term" value="F:pyridoxal phosphate binding"/>
    <property type="evidence" value="ECO:0007669"/>
    <property type="project" value="InterPro"/>
</dbReference>
<proteinExistence type="inferred from homology"/>
<comment type="caution">
    <text evidence="14">The sequence shown here is derived from an EMBL/GenBank/DDBJ whole genome shotgun (WGS) entry which is preliminary data.</text>
</comment>
<comment type="pathway">
    <text evidence="3 12">Amino-acid biosynthesis; L-isoleucine biosynthesis; 2-oxobutanoate from L-threonine: step 1/1.</text>
</comment>
<dbReference type="GO" id="GO:0004794">
    <property type="term" value="F:threonine deaminase activity"/>
    <property type="evidence" value="ECO:0007669"/>
    <property type="project" value="UniProtKB-UniRule"/>
</dbReference>
<evidence type="ECO:0000256" key="7">
    <source>
        <dbReference type="ARBA" id="ARBA00022737"/>
    </source>
</evidence>
<dbReference type="NCBIfam" id="NF006674">
    <property type="entry name" value="PRK09224.1"/>
    <property type="match status" value="1"/>
</dbReference>
<evidence type="ECO:0000256" key="2">
    <source>
        <dbReference type="ARBA" id="ARBA00001933"/>
    </source>
</evidence>
<dbReference type="InterPro" id="IPR001721">
    <property type="entry name" value="TD_ACT-like"/>
</dbReference>
<evidence type="ECO:0000256" key="3">
    <source>
        <dbReference type="ARBA" id="ARBA00004810"/>
    </source>
</evidence>
<dbReference type="RefSeq" id="WP_032514356.1">
    <property type="nucleotide sequence ID" value="NZ_JNAJ01000017.1"/>
</dbReference>
<dbReference type="UniPathway" id="UPA00047">
    <property type="reaction ID" value="UER00054"/>
</dbReference>
<evidence type="ECO:0000259" key="13">
    <source>
        <dbReference type="PROSITE" id="PS51672"/>
    </source>
</evidence>
<name>A0A0A1ZLC4_PROMR</name>
<keyword evidence="6 12" id="KW-0412">Isoleucine biosynthesis</keyword>
<keyword evidence="10 12" id="KW-0100">Branched-chain amino acid biosynthesis</keyword>
<dbReference type="InterPro" id="IPR001926">
    <property type="entry name" value="TrpB-like_PALP"/>
</dbReference>
<dbReference type="GO" id="GO:0006565">
    <property type="term" value="P:L-serine catabolic process"/>
    <property type="evidence" value="ECO:0007669"/>
    <property type="project" value="TreeGrafter"/>
</dbReference>
<dbReference type="NCBIfam" id="TIGR01124">
    <property type="entry name" value="ilvA_2Cterm"/>
    <property type="match status" value="1"/>
</dbReference>
<dbReference type="GO" id="GO:0009097">
    <property type="term" value="P:isoleucine biosynthetic process"/>
    <property type="evidence" value="ECO:0007669"/>
    <property type="project" value="UniProtKB-UniRule"/>
</dbReference>
<dbReference type="SUPFAM" id="SSF53686">
    <property type="entry name" value="Tryptophan synthase beta subunit-like PLP-dependent enzymes"/>
    <property type="match status" value="1"/>
</dbReference>
<reference evidence="15" key="1">
    <citation type="journal article" date="2014" name="Sci. Data">
        <title>Genomes of diverse isolates of the marine cyanobacterium Prochlorococcus.</title>
        <authorList>
            <person name="Biller S."/>
            <person name="Berube P."/>
            <person name="Thompson J."/>
            <person name="Kelly L."/>
            <person name="Roggensack S."/>
            <person name="Awad L."/>
            <person name="Roache-Johnson K."/>
            <person name="Ding H."/>
            <person name="Giovannoni S.J."/>
            <person name="Moore L.R."/>
            <person name="Chisholm S.W."/>
        </authorList>
    </citation>
    <scope>NUCLEOTIDE SEQUENCE [LARGE SCALE GENOMIC DNA]</scope>
</reference>
<organism evidence="14 15">
    <name type="scientific">Prochlorococcus marinus str. MIT 9116</name>
    <dbReference type="NCBI Taxonomy" id="167544"/>
    <lineage>
        <taxon>Bacteria</taxon>
        <taxon>Bacillati</taxon>
        <taxon>Cyanobacteriota</taxon>
        <taxon>Cyanophyceae</taxon>
        <taxon>Synechococcales</taxon>
        <taxon>Prochlorococcaceae</taxon>
        <taxon>Prochlorococcus</taxon>
    </lineage>
</organism>
<evidence type="ECO:0000256" key="1">
    <source>
        <dbReference type="ARBA" id="ARBA00001274"/>
    </source>
</evidence>
<comment type="subunit">
    <text evidence="12">Homotetramer.</text>
</comment>
<dbReference type="CDD" id="cd04906">
    <property type="entry name" value="ACT_ThrD-I_1"/>
    <property type="match status" value="1"/>
</dbReference>
<keyword evidence="8 12" id="KW-0663">Pyridoxal phosphate</keyword>
<evidence type="ECO:0000256" key="5">
    <source>
        <dbReference type="ARBA" id="ARBA00022605"/>
    </source>
</evidence>
<evidence type="ECO:0000256" key="10">
    <source>
        <dbReference type="ARBA" id="ARBA00023304"/>
    </source>
</evidence>
<dbReference type="CDD" id="cd01562">
    <property type="entry name" value="Thr-dehyd"/>
    <property type="match status" value="1"/>
</dbReference>
<evidence type="ECO:0000256" key="11">
    <source>
        <dbReference type="ARBA" id="ARBA00025527"/>
    </source>
</evidence>
<sequence>MNDYFEKILQAEVYEVAKKTPLEKAHNLSNMLKNEILLKREDLQDVFSFKIRGAYNKMSKLSKSQLSQGVITSSAGNHAQGVAMSALKLNCQATILMPITTPLVKINAVKNLKAKVILFGDNYDETYREAIRISKENNLCFIHPFDDPDVIAGQGTIAVELQQQLKEKPYAIYIAVGGGGLISGISLYIKKIWPEVKIIGVEPQDADAMSKSLEESKIVELSSVGQFADGVAVKKVGNNTFDIGKRYIDKMIRVNTDEICAAIKDVFEDTRSILEPAGALSIAGMKKDIFNSNYSNKKMVAIACGANMNFERLRFVAERAELGECKEVMMAVEIPEHAGSLIDFCKLLNNRNLTEFSYRMSNSINAQIFVGVQVYGLNDKKNLLDQFKNSQYPFIDISDDELSKNHLRHMVGGRLPKNINELNKNFVELLYRFEFPEKPGALINFLSNMKSNWSISVFHYRNYGADVGKIVIGVLIDTTEIEEWDNFVKVLGYKYWDETKNNTYKLFLGASN</sequence>
<comment type="function">
    <text evidence="11 12">Catalyzes the anaerobic formation of alpha-ketobutyrate and ammonia from threonine in a two-step reaction. The first step involved a dehydration of threonine and a production of enamine intermediates (aminocrotonate), which tautomerizes to its imine form (iminobutyrate). Both intermediates are unstable and short-lived. The second step is the nonenzymatic hydrolysis of the enamine/imine intermediates to form 2-ketobutyrate and free ammonia. In the low water environment of the cell, the second step is accelerated by RidA.</text>
</comment>
<accession>A0A0A1ZLC4</accession>
<dbReference type="PANTHER" id="PTHR48078">
    <property type="entry name" value="THREONINE DEHYDRATASE, MITOCHONDRIAL-RELATED"/>
    <property type="match status" value="1"/>
</dbReference>
<dbReference type="FunFam" id="3.40.50.1100:FF:000008">
    <property type="entry name" value="L-threonine dehydratase"/>
    <property type="match status" value="1"/>
</dbReference>
<keyword evidence="9 12" id="KW-0456">Lyase</keyword>
<evidence type="ECO:0000256" key="12">
    <source>
        <dbReference type="RuleBase" id="RU362012"/>
    </source>
</evidence>
<dbReference type="GO" id="GO:0003941">
    <property type="term" value="F:L-serine ammonia-lyase activity"/>
    <property type="evidence" value="ECO:0007669"/>
    <property type="project" value="TreeGrafter"/>
</dbReference>
<comment type="similarity">
    <text evidence="4 12">Belongs to the serine/threonine dehydratase family.</text>
</comment>
<dbReference type="PROSITE" id="PS51672">
    <property type="entry name" value="ACT_LIKE"/>
    <property type="match status" value="2"/>
</dbReference>
<dbReference type="Gene3D" id="3.40.1020.10">
    <property type="entry name" value="Biosynthetic Threonine Deaminase, Domain 3"/>
    <property type="match status" value="1"/>
</dbReference>
<dbReference type="InterPro" id="IPR000634">
    <property type="entry name" value="Ser/Thr_deHydtase_PyrdxlP-BS"/>
</dbReference>
<dbReference type="InterPro" id="IPR045865">
    <property type="entry name" value="ACT-like_dom_sf"/>
</dbReference>
<evidence type="ECO:0000256" key="9">
    <source>
        <dbReference type="ARBA" id="ARBA00023239"/>
    </source>
</evidence>
<keyword evidence="7" id="KW-0677">Repeat</keyword>
<dbReference type="PANTHER" id="PTHR48078:SF11">
    <property type="entry name" value="THREONINE DEHYDRATASE, MITOCHONDRIAL"/>
    <property type="match status" value="1"/>
</dbReference>
<comment type="cofactor">
    <cofactor evidence="2 12">
        <name>pyridoxal 5'-phosphate</name>
        <dbReference type="ChEBI" id="CHEBI:597326"/>
    </cofactor>
</comment>
<dbReference type="InterPro" id="IPR005787">
    <property type="entry name" value="Thr_deHydtase_biosynth"/>
</dbReference>
<evidence type="ECO:0000256" key="4">
    <source>
        <dbReference type="ARBA" id="ARBA00010869"/>
    </source>
</evidence>
<feature type="domain" description="ACT-like" evidence="13">
    <location>
        <begin position="429"/>
        <end position="500"/>
    </location>
</feature>
<dbReference type="OrthoDB" id="9811476at2"/>
<dbReference type="InterPro" id="IPR036052">
    <property type="entry name" value="TrpB-like_PALP_sf"/>
</dbReference>
<evidence type="ECO:0000313" key="14">
    <source>
        <dbReference type="EMBL" id="KGF90397.1"/>
    </source>
</evidence>
<protein>
    <recommendedName>
        <fullName evidence="12">L-threonine dehydratase</fullName>
        <ecNumber evidence="12">4.3.1.19</ecNumber>
    </recommendedName>
    <alternativeName>
        <fullName evidence="12">Threonine deaminase</fullName>
    </alternativeName>
</protein>
<keyword evidence="5 12" id="KW-0028">Amino-acid biosynthesis</keyword>
<dbReference type="AlphaFoldDB" id="A0A0A1ZLC4"/>
<dbReference type="PROSITE" id="PS00165">
    <property type="entry name" value="DEHYDRATASE_SER_THR"/>
    <property type="match status" value="1"/>
</dbReference>
<dbReference type="Proteomes" id="UP000030491">
    <property type="component" value="Unassembled WGS sequence"/>
</dbReference>
<dbReference type="InterPro" id="IPR050147">
    <property type="entry name" value="Ser/Thr_Dehydratase"/>
</dbReference>
<dbReference type="EMBL" id="JNAJ01000017">
    <property type="protein sequence ID" value="KGF90397.1"/>
    <property type="molecule type" value="Genomic_DNA"/>
</dbReference>
<dbReference type="SUPFAM" id="SSF55021">
    <property type="entry name" value="ACT-like"/>
    <property type="match status" value="2"/>
</dbReference>
<comment type="catalytic activity">
    <reaction evidence="1 12">
        <text>L-threonine = 2-oxobutanoate + NH4(+)</text>
        <dbReference type="Rhea" id="RHEA:22108"/>
        <dbReference type="ChEBI" id="CHEBI:16763"/>
        <dbReference type="ChEBI" id="CHEBI:28938"/>
        <dbReference type="ChEBI" id="CHEBI:57926"/>
        <dbReference type="EC" id="4.3.1.19"/>
    </reaction>
</comment>